<feature type="signal peptide" evidence="4">
    <location>
        <begin position="1"/>
        <end position="25"/>
    </location>
</feature>
<dbReference type="RefSeq" id="WP_006907484.1">
    <property type="nucleotide sequence ID" value="NZ_JH932292.1"/>
</dbReference>
<dbReference type="EMBL" id="AGZD01000001">
    <property type="protein sequence ID" value="EKB56198.1"/>
    <property type="molecule type" value="Genomic_DNA"/>
</dbReference>
<keyword evidence="7" id="KW-1185">Reference proteome</keyword>
<dbReference type="InterPro" id="IPR039424">
    <property type="entry name" value="SBP_5"/>
</dbReference>
<evidence type="ECO:0000256" key="1">
    <source>
        <dbReference type="ARBA" id="ARBA00005695"/>
    </source>
</evidence>
<dbReference type="STRING" id="883111.HMPREF9706_00181"/>
<protein>
    <recommendedName>
        <fullName evidence="5">Solute-binding protein family 5 domain-containing protein</fullName>
    </recommendedName>
</protein>
<dbReference type="PANTHER" id="PTHR30290:SF9">
    <property type="entry name" value="OLIGOPEPTIDE-BINDING PROTEIN APPA"/>
    <property type="match status" value="1"/>
</dbReference>
<reference evidence="6 7" key="1">
    <citation type="submission" date="2012-07" db="EMBL/GenBank/DDBJ databases">
        <title>The Genome Sequence of Facklamia hominis CCUG 36813.</title>
        <authorList>
            <consortium name="The Broad Institute Genome Sequencing Platform"/>
            <person name="Earl A."/>
            <person name="Ward D."/>
            <person name="Feldgarden M."/>
            <person name="Gevers D."/>
            <person name="Huys G."/>
            <person name="Walker B."/>
            <person name="Young S.K."/>
            <person name="Zeng Q."/>
            <person name="Gargeya S."/>
            <person name="Fitzgerald M."/>
            <person name="Haas B."/>
            <person name="Abouelleil A."/>
            <person name="Alvarado L."/>
            <person name="Arachchi H.M."/>
            <person name="Berlin A.M."/>
            <person name="Chapman S.B."/>
            <person name="Goldberg J."/>
            <person name="Griggs A."/>
            <person name="Gujja S."/>
            <person name="Hansen M."/>
            <person name="Howarth C."/>
            <person name="Imamovic A."/>
            <person name="Larimer J."/>
            <person name="McCowen C."/>
            <person name="Montmayeur A."/>
            <person name="Murphy C."/>
            <person name="Neiman D."/>
            <person name="Pearson M."/>
            <person name="Priest M."/>
            <person name="Roberts A."/>
            <person name="Saif S."/>
            <person name="Shea T."/>
            <person name="Sisk P."/>
            <person name="Sykes S."/>
            <person name="Wortman J."/>
            <person name="Nusbaum C."/>
            <person name="Birren B."/>
        </authorList>
    </citation>
    <scope>NUCLEOTIDE SEQUENCE [LARGE SCALE GENOMIC DNA]</scope>
    <source>
        <strain evidence="6 7">CCUG 36813</strain>
    </source>
</reference>
<dbReference type="InterPro" id="IPR000914">
    <property type="entry name" value="SBP_5_dom"/>
</dbReference>
<evidence type="ECO:0000259" key="5">
    <source>
        <dbReference type="Pfam" id="PF00496"/>
    </source>
</evidence>
<keyword evidence="2" id="KW-0813">Transport</keyword>
<keyword evidence="3 4" id="KW-0732">Signal</keyword>
<name>K1M1G3_9LACT</name>
<evidence type="ECO:0000256" key="3">
    <source>
        <dbReference type="ARBA" id="ARBA00022729"/>
    </source>
</evidence>
<dbReference type="HOGENOM" id="CLU_017028_8_0_9"/>
<dbReference type="AlphaFoldDB" id="K1M1G3"/>
<dbReference type="Proteomes" id="UP000004465">
    <property type="component" value="Unassembled WGS sequence"/>
</dbReference>
<evidence type="ECO:0000256" key="2">
    <source>
        <dbReference type="ARBA" id="ARBA00022448"/>
    </source>
</evidence>
<dbReference type="SUPFAM" id="SSF53850">
    <property type="entry name" value="Periplasmic binding protein-like II"/>
    <property type="match status" value="1"/>
</dbReference>
<feature type="domain" description="Solute-binding protein family 5" evidence="5">
    <location>
        <begin position="109"/>
        <end position="499"/>
    </location>
</feature>
<dbReference type="PATRIC" id="fig|883111.3.peg.179"/>
<dbReference type="PANTHER" id="PTHR30290">
    <property type="entry name" value="PERIPLASMIC BINDING COMPONENT OF ABC TRANSPORTER"/>
    <property type="match status" value="1"/>
</dbReference>
<organism evidence="6 7">
    <name type="scientific">Facklamia hominis CCUG 36813</name>
    <dbReference type="NCBI Taxonomy" id="883111"/>
    <lineage>
        <taxon>Bacteria</taxon>
        <taxon>Bacillati</taxon>
        <taxon>Bacillota</taxon>
        <taxon>Bacilli</taxon>
        <taxon>Lactobacillales</taxon>
        <taxon>Aerococcaceae</taxon>
        <taxon>Facklamia</taxon>
    </lineage>
</organism>
<comment type="similarity">
    <text evidence="1">Belongs to the bacterial solute-binding protein 5 family.</text>
</comment>
<dbReference type="PIRSF" id="PIRSF002741">
    <property type="entry name" value="MppA"/>
    <property type="match status" value="1"/>
</dbReference>
<dbReference type="GO" id="GO:1904680">
    <property type="term" value="F:peptide transmembrane transporter activity"/>
    <property type="evidence" value="ECO:0007669"/>
    <property type="project" value="TreeGrafter"/>
</dbReference>
<dbReference type="GO" id="GO:0043190">
    <property type="term" value="C:ATP-binding cassette (ABC) transporter complex"/>
    <property type="evidence" value="ECO:0007669"/>
    <property type="project" value="InterPro"/>
</dbReference>
<evidence type="ECO:0000313" key="6">
    <source>
        <dbReference type="EMBL" id="EKB56198.1"/>
    </source>
</evidence>
<evidence type="ECO:0000256" key="4">
    <source>
        <dbReference type="SAM" id="SignalP"/>
    </source>
</evidence>
<dbReference type="OrthoDB" id="9796817at2"/>
<dbReference type="GO" id="GO:0015833">
    <property type="term" value="P:peptide transport"/>
    <property type="evidence" value="ECO:0007669"/>
    <property type="project" value="TreeGrafter"/>
</dbReference>
<feature type="chain" id="PRO_5003851103" description="Solute-binding protein family 5 domain-containing protein" evidence="4">
    <location>
        <begin position="26"/>
        <end position="593"/>
    </location>
</feature>
<accession>K1M1G3</accession>
<dbReference type="Pfam" id="PF00496">
    <property type="entry name" value="SBP_bac_5"/>
    <property type="match status" value="1"/>
</dbReference>
<evidence type="ECO:0000313" key="7">
    <source>
        <dbReference type="Proteomes" id="UP000004465"/>
    </source>
</evidence>
<comment type="caution">
    <text evidence="6">The sequence shown here is derived from an EMBL/GenBank/DDBJ whole genome shotgun (WGS) entry which is preliminary data.</text>
</comment>
<dbReference type="Gene3D" id="3.10.105.10">
    <property type="entry name" value="Dipeptide-binding Protein, Domain 3"/>
    <property type="match status" value="1"/>
</dbReference>
<gene>
    <name evidence="6" type="ORF">HMPREF9706_00181</name>
</gene>
<dbReference type="CDD" id="cd08510">
    <property type="entry name" value="PBP2_Lactococcal_OppA_like"/>
    <property type="match status" value="1"/>
</dbReference>
<dbReference type="GO" id="GO:0042597">
    <property type="term" value="C:periplasmic space"/>
    <property type="evidence" value="ECO:0007669"/>
    <property type="project" value="UniProtKB-ARBA"/>
</dbReference>
<proteinExistence type="inferred from homology"/>
<sequence length="593" mass="65867">MKKSFRKLFTSLLTTVTLSATVLSAATGLISAEEAESLDFSPSVTNEGEKVEGATLNVALTSDTPFAGVLNNMLYSGQPDSEVINYFNPGLFGYDQNFHFDESGFGKVELDKDAKTATITIPEGEKWEDGEPITIEDVIFPYYVIGHPDYTGIRYGSDFENVEGMEEYHNGEADEISGLEKVDDYTLVVHYKEFPNSMTQAGGGVSSYIEPKHYLEDIPVKDLEDSEEVRVKPIGFGPFKIESIQPGESVTYTVNEYYYKDRPGVDKVILKVVNPSSVVAELKAGNIDVASVSSSDYEQFQDAKNFTVLGAISNSYSYIGFKMGTWDKENGKVVYDPDLVTSQKALRQAMAQAIDLQAVSDNFYHGIQKVATAPITPNFTEYLNPEAKAYEFNPEAAKQTLADAGFKDTDGDGFVEDPKGEKFKLSYAAMSGNSVQEAIAQYYIQSWQAVGIDIELLDGKLHEFNSFYERVGSNGEDDPAVNVFGGAWGMGGDPNPTGLYGPEAMFNFPRWETDEHNEILDRINSSDSFDEEFRKKAFNDWQVLMHEELPIIPTFWSTTLTAVNNRVSNWDIQIGSHLEWSDIYVTADKPIAE</sequence>
<dbReference type="InterPro" id="IPR030678">
    <property type="entry name" value="Peptide/Ni-bd"/>
</dbReference>
<dbReference type="Gene3D" id="3.40.190.10">
    <property type="entry name" value="Periplasmic binding protein-like II"/>
    <property type="match status" value="1"/>
</dbReference>